<evidence type="ECO:0000256" key="6">
    <source>
        <dbReference type="ARBA" id="ARBA00023012"/>
    </source>
</evidence>
<evidence type="ECO:0000256" key="5">
    <source>
        <dbReference type="ARBA" id="ARBA00022777"/>
    </source>
</evidence>
<feature type="domain" description="Response regulatory" evidence="10">
    <location>
        <begin position="605"/>
        <end position="720"/>
    </location>
</feature>
<evidence type="ECO:0000256" key="8">
    <source>
        <dbReference type="SAM" id="MobiDB-lite"/>
    </source>
</evidence>
<dbReference type="Gene3D" id="3.40.50.2300">
    <property type="match status" value="1"/>
</dbReference>
<dbReference type="InterPro" id="IPR003661">
    <property type="entry name" value="HisK_dim/P_dom"/>
</dbReference>
<dbReference type="CDD" id="cd00082">
    <property type="entry name" value="HisKA"/>
    <property type="match status" value="2"/>
</dbReference>
<dbReference type="Proteomes" id="UP000198649">
    <property type="component" value="Unassembled WGS sequence"/>
</dbReference>
<accession>A0A1I3M0T2</accession>
<dbReference type="PANTHER" id="PTHR43547">
    <property type="entry name" value="TWO-COMPONENT HISTIDINE KINASE"/>
    <property type="match status" value="1"/>
</dbReference>
<dbReference type="RefSeq" id="WP_091115588.1">
    <property type="nucleotide sequence ID" value="NZ_BKAF01000017.1"/>
</dbReference>
<keyword evidence="5" id="KW-0808">Transferase</keyword>
<reference evidence="11 12" key="1">
    <citation type="submission" date="2016-10" db="EMBL/GenBank/DDBJ databases">
        <authorList>
            <person name="de Groot N.N."/>
        </authorList>
    </citation>
    <scope>NUCLEOTIDE SEQUENCE [LARGE SCALE GENOMIC DNA]</scope>
    <source>
        <strain evidence="11 12">CGMCC 1.11156</strain>
    </source>
</reference>
<dbReference type="SUPFAM" id="SSF52172">
    <property type="entry name" value="CheY-like"/>
    <property type="match status" value="1"/>
</dbReference>
<dbReference type="AlphaFoldDB" id="A0A1I3M0T2"/>
<dbReference type="SMART" id="SM00388">
    <property type="entry name" value="HisKA"/>
    <property type="match status" value="2"/>
</dbReference>
<feature type="domain" description="Histidine kinase" evidence="9">
    <location>
        <begin position="741"/>
        <end position="943"/>
    </location>
</feature>
<comment type="catalytic activity">
    <reaction evidence="1">
        <text>ATP + protein L-histidine = ADP + protein N-phospho-L-histidine.</text>
        <dbReference type="EC" id="2.7.13.3"/>
    </reaction>
</comment>
<evidence type="ECO:0000259" key="9">
    <source>
        <dbReference type="PROSITE" id="PS50109"/>
    </source>
</evidence>
<gene>
    <name evidence="11" type="ORF">SAMN05216561_114154</name>
</gene>
<dbReference type="SMART" id="SM00448">
    <property type="entry name" value="REC"/>
    <property type="match status" value="1"/>
</dbReference>
<evidence type="ECO:0000313" key="12">
    <source>
        <dbReference type="Proteomes" id="UP000198649"/>
    </source>
</evidence>
<dbReference type="PRINTS" id="PR00344">
    <property type="entry name" value="BCTRLSENSOR"/>
</dbReference>
<feature type="domain" description="Histidine kinase" evidence="9">
    <location>
        <begin position="345"/>
        <end position="560"/>
    </location>
</feature>
<proteinExistence type="predicted"/>
<comment type="subcellular location">
    <subcellularLocation>
        <location evidence="2">Cell membrane</location>
    </subcellularLocation>
</comment>
<dbReference type="Pfam" id="PF00512">
    <property type="entry name" value="HisKA"/>
    <property type="match status" value="2"/>
</dbReference>
<dbReference type="Pfam" id="PF00072">
    <property type="entry name" value="Response_reg"/>
    <property type="match status" value="1"/>
</dbReference>
<feature type="region of interest" description="Disordered" evidence="8">
    <location>
        <begin position="225"/>
        <end position="244"/>
    </location>
</feature>
<dbReference type="SUPFAM" id="SSF55781">
    <property type="entry name" value="GAF domain-like"/>
    <property type="match status" value="1"/>
</dbReference>
<evidence type="ECO:0000313" key="11">
    <source>
        <dbReference type="EMBL" id="SFI90573.1"/>
    </source>
</evidence>
<evidence type="ECO:0000256" key="2">
    <source>
        <dbReference type="ARBA" id="ARBA00004236"/>
    </source>
</evidence>
<dbReference type="InterPro" id="IPR005467">
    <property type="entry name" value="His_kinase_dom"/>
</dbReference>
<feature type="modified residue" description="4-aspartylphosphate" evidence="7">
    <location>
        <position position="653"/>
    </location>
</feature>
<dbReference type="Gene3D" id="3.30.565.10">
    <property type="entry name" value="Histidine kinase-like ATPase, C-terminal domain"/>
    <property type="match status" value="2"/>
</dbReference>
<dbReference type="GO" id="GO:0000155">
    <property type="term" value="F:phosphorelay sensor kinase activity"/>
    <property type="evidence" value="ECO:0007669"/>
    <property type="project" value="InterPro"/>
</dbReference>
<dbReference type="SUPFAM" id="SSF55874">
    <property type="entry name" value="ATPase domain of HSP90 chaperone/DNA topoisomerase II/histidine kinase"/>
    <property type="match status" value="2"/>
</dbReference>
<dbReference type="EC" id="2.7.13.3" evidence="3"/>
<protein>
    <recommendedName>
        <fullName evidence="3">histidine kinase</fullName>
        <ecNumber evidence="3">2.7.13.3</ecNumber>
    </recommendedName>
</protein>
<dbReference type="Pfam" id="PF02518">
    <property type="entry name" value="HATPase_c"/>
    <property type="match status" value="2"/>
</dbReference>
<dbReference type="InterPro" id="IPR003594">
    <property type="entry name" value="HATPase_dom"/>
</dbReference>
<dbReference type="InterPro" id="IPR004358">
    <property type="entry name" value="Sig_transdc_His_kin-like_C"/>
</dbReference>
<dbReference type="PROSITE" id="PS50109">
    <property type="entry name" value="HIS_KIN"/>
    <property type="match status" value="2"/>
</dbReference>
<dbReference type="InterPro" id="IPR001789">
    <property type="entry name" value="Sig_transdc_resp-reg_receiver"/>
</dbReference>
<sequence length="945" mass="100085">MSSPRSTADPLFDGGGDMARLIAGHDWASTELGVIPTWSPSLWTATAILLRSRYPMLLTWGPELVMLYNDDFVPTLGDKHPAALGRPLREQYAEVWDVVGPMQTAILAGGPAVWDEDLALVVERGDEPEEAFFTFSYSHVPCEHGDGPGGVLTVVAFTTEKVVAARRLDLLNRLAGRTDLTDVSAAVATCVETLDSVDTELHHGALYLPGGPDLAPALARAGSFGDVPPGTLPDQTDGSDGSDGSIVRAWQDQVVVVEELETTPGDGRPRRRLSLPVRGRDGVSAVLVVAPNPLRPADDEQQRFLGLVADQVGQMLGLATARAEEQARVEALAAIDAAKSSFLSSVSHELRTPLTLILGPLEDALNGRVATIERDDLEVMHASAHRLLRLVGGLLDVARVESDTLVAVREPTDVAELTADLLGPFLAAASRAGMHLDRDLDPDIGVIDLDPELWEKILLNLVGNALKYTHEGSVTVSLTVADSDLVLTVADTGLGIPEPEVDRVFDRFHRVRTPESGYAEGTGLGLALVADAAAALGGWVQLVTQLGAGSSFTVVVPLRPSTGAPHQLPPTRLDAARAPALDLAPTADAPDPSYDGAREGAAGPLVLVVEDNPAMRDRLARVLAPLGTIRRAADGVAAWEVLGAEPVDLVVTDVMMPRMGGIGLLKAIRSEPSLAHLPVVVLSARAGAEAATGALEARADDYVVKPFTSEELLARCRASLEMATLRAEVAATGVRATVLAGVSHDMQTPLAVINGALEMLDLDGLTDEQRERVTGRARAGAQRLSRLVTQFLDWSRLTAGVALDPLAEPTDLRGLAERVAQQHDRVVVLIEEDLVVTCDPGRTEQILHNLVENALRVARTQVVLQVTRVGQEAAVHVDDDGVGVEARVLPHLFEAFGPSSHRHGNGLGLHVSRQAARAQGGELALAHTGERGSVFVLTMPLAGIG</sequence>
<dbReference type="OrthoDB" id="9810730at2"/>
<keyword evidence="5" id="KW-0418">Kinase</keyword>
<evidence type="ECO:0000256" key="4">
    <source>
        <dbReference type="ARBA" id="ARBA00022553"/>
    </source>
</evidence>
<dbReference type="Gene3D" id="1.10.287.130">
    <property type="match status" value="2"/>
</dbReference>
<dbReference type="InterPro" id="IPR036890">
    <property type="entry name" value="HATPase_C_sf"/>
</dbReference>
<dbReference type="PROSITE" id="PS50110">
    <property type="entry name" value="RESPONSE_REGULATORY"/>
    <property type="match status" value="1"/>
</dbReference>
<evidence type="ECO:0000256" key="1">
    <source>
        <dbReference type="ARBA" id="ARBA00000085"/>
    </source>
</evidence>
<keyword evidence="4 7" id="KW-0597">Phosphoprotein</keyword>
<dbReference type="SMART" id="SM00387">
    <property type="entry name" value="HATPase_c"/>
    <property type="match status" value="2"/>
</dbReference>
<dbReference type="SUPFAM" id="SSF47384">
    <property type="entry name" value="Homodimeric domain of signal transducing histidine kinase"/>
    <property type="match status" value="2"/>
</dbReference>
<evidence type="ECO:0000256" key="3">
    <source>
        <dbReference type="ARBA" id="ARBA00012438"/>
    </source>
</evidence>
<organism evidence="11 12">
    <name type="scientific">Nocardioides psychrotolerans</name>
    <dbReference type="NCBI Taxonomy" id="1005945"/>
    <lineage>
        <taxon>Bacteria</taxon>
        <taxon>Bacillati</taxon>
        <taxon>Actinomycetota</taxon>
        <taxon>Actinomycetes</taxon>
        <taxon>Propionibacteriales</taxon>
        <taxon>Nocardioidaceae</taxon>
        <taxon>Nocardioides</taxon>
    </lineage>
</organism>
<dbReference type="STRING" id="1005945.SAMN05216561_114154"/>
<name>A0A1I3M0T2_9ACTN</name>
<evidence type="ECO:0000259" key="10">
    <source>
        <dbReference type="PROSITE" id="PS50110"/>
    </source>
</evidence>
<dbReference type="GO" id="GO:0005886">
    <property type="term" value="C:plasma membrane"/>
    <property type="evidence" value="ECO:0007669"/>
    <property type="project" value="UniProtKB-SubCell"/>
</dbReference>
<dbReference type="Gene3D" id="3.30.450.20">
    <property type="entry name" value="PAS domain"/>
    <property type="match status" value="1"/>
</dbReference>
<dbReference type="PANTHER" id="PTHR43547:SF2">
    <property type="entry name" value="HYBRID SIGNAL TRANSDUCTION HISTIDINE KINASE C"/>
    <property type="match status" value="1"/>
</dbReference>
<dbReference type="InterPro" id="IPR036097">
    <property type="entry name" value="HisK_dim/P_sf"/>
</dbReference>
<keyword evidence="6" id="KW-0902">Two-component regulatory system</keyword>
<dbReference type="EMBL" id="FOQG01000014">
    <property type="protein sequence ID" value="SFI90573.1"/>
    <property type="molecule type" value="Genomic_DNA"/>
</dbReference>
<evidence type="ECO:0000256" key="7">
    <source>
        <dbReference type="PROSITE-ProRule" id="PRU00169"/>
    </source>
</evidence>
<keyword evidence="12" id="KW-1185">Reference proteome</keyword>
<dbReference type="InterPro" id="IPR011006">
    <property type="entry name" value="CheY-like_superfamily"/>
</dbReference>